<feature type="binding site" evidence="12">
    <location>
        <position position="55"/>
    </location>
    <ligand>
        <name>[4Fe-4S] cluster</name>
        <dbReference type="ChEBI" id="CHEBI:49883"/>
    </ligand>
</feature>
<evidence type="ECO:0000256" key="2">
    <source>
        <dbReference type="ARBA" id="ARBA00006597"/>
    </source>
</evidence>
<dbReference type="AlphaFoldDB" id="K0F093"/>
<comment type="similarity">
    <text evidence="2 12">Belongs to the WhiB family.</text>
</comment>
<proteinExistence type="inferred from homology"/>
<evidence type="ECO:0000256" key="5">
    <source>
        <dbReference type="ARBA" id="ARBA00022723"/>
    </source>
</evidence>
<evidence type="ECO:0000256" key="10">
    <source>
        <dbReference type="ARBA" id="ARBA00023157"/>
    </source>
</evidence>
<dbReference type="GO" id="GO:0046872">
    <property type="term" value="F:metal ion binding"/>
    <property type="evidence" value="ECO:0007669"/>
    <property type="project" value="UniProtKB-KW"/>
</dbReference>
<evidence type="ECO:0000256" key="6">
    <source>
        <dbReference type="ARBA" id="ARBA00023004"/>
    </source>
</evidence>
<accession>K0F093</accession>
<protein>
    <recommendedName>
        <fullName evidence="12">Transcriptional regulator WhiB</fullName>
    </recommendedName>
</protein>
<keyword evidence="15" id="KW-1185">Reference proteome</keyword>
<name>K0F093_NOCB7</name>
<keyword evidence="7 12" id="KW-0411">Iron-sulfur</keyword>
<dbReference type="GO" id="GO:0005737">
    <property type="term" value="C:cytoplasm"/>
    <property type="evidence" value="ECO:0007669"/>
    <property type="project" value="UniProtKB-SubCell"/>
</dbReference>
<organism evidence="14 15">
    <name type="scientific">Nocardia brasiliensis (strain ATCC 700358 / HUJEG-1)</name>
    <dbReference type="NCBI Taxonomy" id="1133849"/>
    <lineage>
        <taxon>Bacteria</taxon>
        <taxon>Bacillati</taxon>
        <taxon>Actinomycetota</taxon>
        <taxon>Actinomycetes</taxon>
        <taxon>Mycobacteriales</taxon>
        <taxon>Nocardiaceae</taxon>
        <taxon>Nocardia</taxon>
    </lineage>
</organism>
<keyword evidence="5 12" id="KW-0479">Metal-binding</keyword>
<dbReference type="PANTHER" id="PTHR38839:SF5">
    <property type="entry name" value="TRANSCRIPTIONAL REGULATOR WHID"/>
    <property type="match status" value="1"/>
</dbReference>
<dbReference type="Proteomes" id="UP000006304">
    <property type="component" value="Chromosome"/>
</dbReference>
<dbReference type="PROSITE" id="PS51674">
    <property type="entry name" value="4FE4S_WBL"/>
    <property type="match status" value="1"/>
</dbReference>
<dbReference type="EMBL" id="CP003876">
    <property type="protein sequence ID" value="AFU02754.1"/>
    <property type="molecule type" value="Genomic_DNA"/>
</dbReference>
<dbReference type="eggNOG" id="ENOG5032S23">
    <property type="taxonomic scope" value="Bacteria"/>
</dbReference>
<dbReference type="GO" id="GO:0003677">
    <property type="term" value="F:DNA binding"/>
    <property type="evidence" value="ECO:0007669"/>
    <property type="project" value="UniProtKB-UniRule"/>
</dbReference>
<evidence type="ECO:0000259" key="13">
    <source>
        <dbReference type="PROSITE" id="PS51674"/>
    </source>
</evidence>
<evidence type="ECO:0000313" key="15">
    <source>
        <dbReference type="Proteomes" id="UP000006304"/>
    </source>
</evidence>
<evidence type="ECO:0000256" key="7">
    <source>
        <dbReference type="ARBA" id="ARBA00023014"/>
    </source>
</evidence>
<dbReference type="InterPro" id="IPR003482">
    <property type="entry name" value="Whib"/>
</dbReference>
<dbReference type="GO" id="GO:0045454">
    <property type="term" value="P:cell redox homeostasis"/>
    <property type="evidence" value="ECO:0007669"/>
    <property type="project" value="TreeGrafter"/>
</dbReference>
<gene>
    <name evidence="12" type="primary">whiB</name>
    <name evidence="14" type="ORF">O3I_023995</name>
</gene>
<dbReference type="Pfam" id="PF02467">
    <property type="entry name" value="Whib"/>
    <property type="match status" value="1"/>
</dbReference>
<evidence type="ECO:0000256" key="3">
    <source>
        <dbReference type="ARBA" id="ARBA00022485"/>
    </source>
</evidence>
<evidence type="ECO:0000256" key="9">
    <source>
        <dbReference type="ARBA" id="ARBA00023125"/>
    </source>
</evidence>
<comment type="PTM">
    <text evidence="12">The Fe-S cluster can be nitrosylated by nitric oxide (NO).</text>
</comment>
<dbReference type="GO" id="GO:0051539">
    <property type="term" value="F:4 iron, 4 sulfur cluster binding"/>
    <property type="evidence" value="ECO:0007669"/>
    <property type="project" value="UniProtKB-UniRule"/>
</dbReference>
<evidence type="ECO:0000256" key="8">
    <source>
        <dbReference type="ARBA" id="ARBA00023015"/>
    </source>
</evidence>
<keyword evidence="3 12" id="KW-0004">4Fe-4S</keyword>
<keyword evidence="10 12" id="KW-1015">Disulfide bond</keyword>
<dbReference type="InterPro" id="IPR034768">
    <property type="entry name" value="4FE4S_WBL"/>
</dbReference>
<keyword evidence="8 12" id="KW-0805">Transcription regulation</keyword>
<dbReference type="HOGENOM" id="CLU_106245_6_0_11"/>
<dbReference type="GO" id="GO:0047134">
    <property type="term" value="F:protein-disulfide reductase [NAD(P)H] activity"/>
    <property type="evidence" value="ECO:0007669"/>
    <property type="project" value="TreeGrafter"/>
</dbReference>
<feature type="binding site" evidence="12">
    <location>
        <position position="58"/>
    </location>
    <ligand>
        <name>[4Fe-4S] cluster</name>
        <dbReference type="ChEBI" id="CHEBI:49883"/>
    </ligand>
</feature>
<feature type="binding site" evidence="12">
    <location>
        <position position="25"/>
    </location>
    <ligand>
        <name>[4Fe-4S] cluster</name>
        <dbReference type="ChEBI" id="CHEBI:49883"/>
    </ligand>
</feature>
<keyword evidence="9 12" id="KW-0238">DNA-binding</keyword>
<keyword evidence="4 12" id="KW-0963">Cytoplasm</keyword>
<evidence type="ECO:0000256" key="4">
    <source>
        <dbReference type="ARBA" id="ARBA00022490"/>
    </source>
</evidence>
<dbReference type="GO" id="GO:0045892">
    <property type="term" value="P:negative regulation of DNA-templated transcription"/>
    <property type="evidence" value="ECO:0007669"/>
    <property type="project" value="TreeGrafter"/>
</dbReference>
<comment type="function">
    <text evidence="12">Acts as a transcriptional regulator. Probably redox-responsive. The apo- but not holo-form probably binds DNA.</text>
</comment>
<evidence type="ECO:0000313" key="14">
    <source>
        <dbReference type="EMBL" id="AFU02754.1"/>
    </source>
</evidence>
<sequence>MFISQPLNLPAPRADVWQWQMHAACRGVSSSVFFHPEGERGKAREARASRAKEICRDCPVLVACRTHALDACEPFGIWGGMSESDRAHATRRREPPIA</sequence>
<dbReference type="PANTHER" id="PTHR38839">
    <property type="entry name" value="TRANSCRIPTIONAL REGULATOR WHID-RELATED"/>
    <property type="match status" value="1"/>
</dbReference>
<evidence type="ECO:0000256" key="1">
    <source>
        <dbReference type="ARBA" id="ARBA00004496"/>
    </source>
</evidence>
<dbReference type="STRING" id="1133849.O3I_023995"/>
<evidence type="ECO:0000256" key="12">
    <source>
        <dbReference type="HAMAP-Rule" id="MF_01479"/>
    </source>
</evidence>
<comment type="subcellular location">
    <subcellularLocation>
        <location evidence="1 12">Cytoplasm</location>
    </subcellularLocation>
</comment>
<feature type="binding site" evidence="12">
    <location>
        <position position="64"/>
    </location>
    <ligand>
        <name>[4Fe-4S] cluster</name>
        <dbReference type="ChEBI" id="CHEBI:49883"/>
    </ligand>
</feature>
<keyword evidence="6 12" id="KW-0408">Iron</keyword>
<feature type="domain" description="4Fe-4S Wbl-type" evidence="13">
    <location>
        <begin position="24"/>
        <end position="88"/>
    </location>
</feature>
<reference evidence="14 15" key="1">
    <citation type="journal article" date="2012" name="J. Bacteriol.">
        <title>Complete genome sequence of Nocardia brasiliensis HUJEG-1.</title>
        <authorList>
            <person name="Vera-Cabrera L."/>
            <person name="Ortiz-Lopez R."/>
            <person name="Elizondo-Gonzalez R."/>
            <person name="Perez-Maya A.A."/>
            <person name="Ocampo-Candiani J."/>
        </authorList>
    </citation>
    <scope>NUCLEOTIDE SEQUENCE [LARGE SCALE GENOMIC DNA]</scope>
    <source>
        <strain evidence="15">ATCC 700358</strain>
    </source>
</reference>
<comment type="PTM">
    <text evidence="12">Upon Fe-S cluster removal intramolecular disulfide bonds are formed.</text>
</comment>
<keyword evidence="11 12" id="KW-0804">Transcription</keyword>
<comment type="cofactor">
    <cofactor evidence="12">
        <name>[4Fe-4S] cluster</name>
        <dbReference type="ChEBI" id="CHEBI:49883"/>
    </cofactor>
    <text evidence="12">Binds 1 [4Fe-4S] cluster per subunit. Following nitrosylation of the [4Fe-4S] cluster binds 1 [4Fe-8(NO)] cluster per subunit.</text>
</comment>
<evidence type="ECO:0000256" key="11">
    <source>
        <dbReference type="ARBA" id="ARBA00023163"/>
    </source>
</evidence>
<dbReference type="KEGG" id="nbr:O3I_023995"/>
<dbReference type="HAMAP" id="MF_01479">
    <property type="entry name" value="WhiB"/>
    <property type="match status" value="1"/>
</dbReference>
<dbReference type="GO" id="GO:0035731">
    <property type="term" value="F:dinitrosyl-iron complex binding"/>
    <property type="evidence" value="ECO:0007669"/>
    <property type="project" value="UniProtKB-UniRule"/>
</dbReference>